<evidence type="ECO:0000256" key="8">
    <source>
        <dbReference type="ARBA" id="ARBA00023012"/>
    </source>
</evidence>
<dbReference type="SMART" id="SM00387">
    <property type="entry name" value="HATPase_c"/>
    <property type="match status" value="1"/>
</dbReference>
<dbReference type="SUPFAM" id="SSF55874">
    <property type="entry name" value="ATPase domain of HSP90 chaperone/DNA topoisomerase II/histidine kinase"/>
    <property type="match status" value="1"/>
</dbReference>
<reference evidence="11" key="1">
    <citation type="journal article" date="2014" name="Int. J. Syst. Evol. Microbiol.">
        <title>Complete genome sequence of Corynebacterium casei LMG S-19264T (=DSM 44701T), isolated from a smear-ripened cheese.</title>
        <authorList>
            <consortium name="US DOE Joint Genome Institute (JGI-PGF)"/>
            <person name="Walter F."/>
            <person name="Albersmeier A."/>
            <person name="Kalinowski J."/>
            <person name="Ruckert C."/>
        </authorList>
    </citation>
    <scope>NUCLEOTIDE SEQUENCE</scope>
    <source>
        <strain evidence="11">VKM B-2484</strain>
    </source>
</reference>
<comment type="catalytic activity">
    <reaction evidence="1">
        <text>ATP + protein L-histidine = ADP + protein N-phospho-L-histidine.</text>
        <dbReference type="EC" id="2.7.13.3"/>
    </reaction>
</comment>
<protein>
    <recommendedName>
        <fullName evidence="2">histidine kinase</fullName>
        <ecNumber evidence="2">2.7.13.3</ecNumber>
    </recommendedName>
</protein>
<dbReference type="InterPro" id="IPR003661">
    <property type="entry name" value="HisK_dim/P_dom"/>
</dbReference>
<evidence type="ECO:0000313" key="11">
    <source>
        <dbReference type="EMBL" id="GLK70045.1"/>
    </source>
</evidence>
<dbReference type="AlphaFoldDB" id="A0A9W6MXM1"/>
<dbReference type="Gene3D" id="1.10.287.130">
    <property type="match status" value="1"/>
</dbReference>
<keyword evidence="4" id="KW-0808">Transferase</keyword>
<evidence type="ECO:0000256" key="6">
    <source>
        <dbReference type="ARBA" id="ARBA00022777"/>
    </source>
</evidence>
<evidence type="ECO:0000256" key="1">
    <source>
        <dbReference type="ARBA" id="ARBA00000085"/>
    </source>
</evidence>
<sequence length="579" mass="62668">MIFLRDRRTAGFIEFGLIVTCVVLFVATGLLYVSQARQQALLTATVRSSGWVAYQGQLEFVKAEAAFSKVTPAPTAQGLGNLLLRMEILRSRLPLLYDSDEGRVLSDVVDTKGLTQPLETLLDQVIAEIETLDPDDGATTRRLEALHGRLLPLGEALQRILMESVAYNQEIFRRERAVAEAPEVVSLVLLFITGGCLVLLLLLQGRRDRVRLREIVDAKAAITAMEENLRAVIQAVPACVAVVDPDTGHATFINSNAAALVAATPDDAAWPGFVRAVRDAAGEPVGGCWGTLTMAYTRSTGDIVSLRGSICSVLWQQRPQQLIVLADTTRVRSAELQVMQAAKLATLGEMATAIAHELNQPLAVIKMAVANARRLLDPLPGGEGVMAKLERISAQVDRAKRITDQVRRYGRMPSEQLQPFSLRHAVDLAVGFIAEQYRAANIRLTIDANVPIEALVLGEQTMFEQVIVNLLINARDAFDAGRAGLCARQVTLALYREGDQLVVSVEDNAGGVAEDMLPRLFEPFATTKPTENGTGLGLSLARSVVRDMNGSISVQNVGGGARFLVRLPLLPSAEARDAA</sequence>
<reference evidence="11" key="2">
    <citation type="submission" date="2023-01" db="EMBL/GenBank/DDBJ databases">
        <authorList>
            <person name="Sun Q."/>
            <person name="Evtushenko L."/>
        </authorList>
    </citation>
    <scope>NUCLEOTIDE SEQUENCE</scope>
    <source>
        <strain evidence="11">VKM B-2484</strain>
    </source>
</reference>
<dbReference type="PANTHER" id="PTHR43065">
    <property type="entry name" value="SENSOR HISTIDINE KINASE"/>
    <property type="match status" value="1"/>
</dbReference>
<keyword evidence="6" id="KW-0418">Kinase</keyword>
<dbReference type="SMART" id="SM00388">
    <property type="entry name" value="HisKA"/>
    <property type="match status" value="1"/>
</dbReference>
<feature type="transmembrane region" description="Helical" evidence="9">
    <location>
        <begin position="184"/>
        <end position="203"/>
    </location>
</feature>
<dbReference type="InterPro" id="IPR036890">
    <property type="entry name" value="HATPase_C_sf"/>
</dbReference>
<dbReference type="InterPro" id="IPR004358">
    <property type="entry name" value="Sig_transdc_His_kin-like_C"/>
</dbReference>
<dbReference type="EC" id="2.7.13.3" evidence="2"/>
<evidence type="ECO:0000256" key="9">
    <source>
        <dbReference type="SAM" id="Phobius"/>
    </source>
</evidence>
<dbReference type="InterPro" id="IPR036097">
    <property type="entry name" value="HisK_dim/P_sf"/>
</dbReference>
<evidence type="ECO:0000313" key="12">
    <source>
        <dbReference type="Proteomes" id="UP001143370"/>
    </source>
</evidence>
<dbReference type="PROSITE" id="PS50109">
    <property type="entry name" value="HIS_KIN"/>
    <property type="match status" value="1"/>
</dbReference>
<dbReference type="Proteomes" id="UP001143370">
    <property type="component" value="Unassembled WGS sequence"/>
</dbReference>
<dbReference type="InterPro" id="IPR003594">
    <property type="entry name" value="HATPase_dom"/>
</dbReference>
<dbReference type="Pfam" id="PF00512">
    <property type="entry name" value="HisKA"/>
    <property type="match status" value="1"/>
</dbReference>
<keyword evidence="9" id="KW-0812">Transmembrane</keyword>
<dbReference type="InterPro" id="IPR005467">
    <property type="entry name" value="His_kinase_dom"/>
</dbReference>
<dbReference type="PANTHER" id="PTHR43065:SF46">
    <property type="entry name" value="C4-DICARBOXYLATE TRANSPORT SENSOR PROTEIN DCTB"/>
    <property type="match status" value="1"/>
</dbReference>
<name>A0A9W6MXM1_9HYPH</name>
<dbReference type="PRINTS" id="PR00344">
    <property type="entry name" value="BCTRLSENSOR"/>
</dbReference>
<dbReference type="EMBL" id="BSFJ01000001">
    <property type="protein sequence ID" value="GLK70045.1"/>
    <property type="molecule type" value="Genomic_DNA"/>
</dbReference>
<evidence type="ECO:0000256" key="7">
    <source>
        <dbReference type="ARBA" id="ARBA00022840"/>
    </source>
</evidence>
<comment type="caution">
    <text evidence="11">The sequence shown here is derived from an EMBL/GenBank/DDBJ whole genome shotgun (WGS) entry which is preliminary data.</text>
</comment>
<feature type="domain" description="Histidine kinase" evidence="10">
    <location>
        <begin position="353"/>
        <end position="571"/>
    </location>
</feature>
<evidence type="ECO:0000256" key="4">
    <source>
        <dbReference type="ARBA" id="ARBA00022679"/>
    </source>
</evidence>
<evidence type="ECO:0000256" key="3">
    <source>
        <dbReference type="ARBA" id="ARBA00022553"/>
    </source>
</evidence>
<evidence type="ECO:0000256" key="5">
    <source>
        <dbReference type="ARBA" id="ARBA00022741"/>
    </source>
</evidence>
<keyword evidence="3" id="KW-0597">Phosphoprotein</keyword>
<gene>
    <name evidence="11" type="ORF">GCM10017643_01600</name>
</gene>
<keyword evidence="9" id="KW-0472">Membrane</keyword>
<keyword evidence="8" id="KW-0902">Two-component regulatory system</keyword>
<dbReference type="SUPFAM" id="SSF47384">
    <property type="entry name" value="Homodimeric domain of signal transducing histidine kinase"/>
    <property type="match status" value="1"/>
</dbReference>
<keyword evidence="12" id="KW-1185">Reference proteome</keyword>
<dbReference type="CDD" id="cd00082">
    <property type="entry name" value="HisKA"/>
    <property type="match status" value="1"/>
</dbReference>
<accession>A0A9W6MXM1</accession>
<evidence type="ECO:0000256" key="2">
    <source>
        <dbReference type="ARBA" id="ARBA00012438"/>
    </source>
</evidence>
<dbReference type="GO" id="GO:0005524">
    <property type="term" value="F:ATP binding"/>
    <property type="evidence" value="ECO:0007669"/>
    <property type="project" value="UniProtKB-KW"/>
</dbReference>
<keyword evidence="7" id="KW-0067">ATP-binding</keyword>
<proteinExistence type="predicted"/>
<evidence type="ECO:0000259" key="10">
    <source>
        <dbReference type="PROSITE" id="PS50109"/>
    </source>
</evidence>
<dbReference type="GO" id="GO:0000155">
    <property type="term" value="F:phosphorelay sensor kinase activity"/>
    <property type="evidence" value="ECO:0007669"/>
    <property type="project" value="InterPro"/>
</dbReference>
<organism evidence="11 12">
    <name type="scientific">Ancylobacter dichloromethanicus</name>
    <dbReference type="NCBI Taxonomy" id="518825"/>
    <lineage>
        <taxon>Bacteria</taxon>
        <taxon>Pseudomonadati</taxon>
        <taxon>Pseudomonadota</taxon>
        <taxon>Alphaproteobacteria</taxon>
        <taxon>Hyphomicrobiales</taxon>
        <taxon>Xanthobacteraceae</taxon>
        <taxon>Ancylobacter</taxon>
    </lineage>
</organism>
<keyword evidence="5" id="KW-0547">Nucleotide-binding</keyword>
<keyword evidence="9" id="KW-1133">Transmembrane helix</keyword>
<dbReference type="Pfam" id="PF02518">
    <property type="entry name" value="HATPase_c"/>
    <property type="match status" value="1"/>
</dbReference>
<dbReference type="Gene3D" id="3.30.565.10">
    <property type="entry name" value="Histidine kinase-like ATPase, C-terminal domain"/>
    <property type="match status" value="1"/>
</dbReference>
<feature type="transmembrane region" description="Helical" evidence="9">
    <location>
        <begin position="12"/>
        <end position="33"/>
    </location>
</feature>